<dbReference type="Proteomes" id="UP000325458">
    <property type="component" value="Chromosome"/>
</dbReference>
<evidence type="ECO:0000313" key="1">
    <source>
        <dbReference type="EMBL" id="QEV53606.1"/>
    </source>
</evidence>
<sequence>MDEGSGPVDPELPVVRLCVAGMQAEAEGRADAARTLFQQAWDSAADDYEACIAAHYLARHQNSPEETLRWNQECLDRADRVGDERVAGFYASLYLNMAHAWRQLGRPALARTYFERAAERVGQAPDGQYGDWNRFAIAAGLRETAGARDGSAADEAGAEGAPRSLDEVVDGRVRALVSRWCARGDLMALGLALPAYLGYLGTDADRVRLRSALHMVHAARRLPADEQTELGAVVGSAALR</sequence>
<evidence type="ECO:0008006" key="3">
    <source>
        <dbReference type="Google" id="ProtNLM"/>
    </source>
</evidence>
<dbReference type="AlphaFoldDB" id="A0AAE6NJW2"/>
<dbReference type="EMBL" id="CP023691">
    <property type="protein sequence ID" value="QEV53606.1"/>
    <property type="molecule type" value="Genomic_DNA"/>
</dbReference>
<dbReference type="SUPFAM" id="SSF48452">
    <property type="entry name" value="TPR-like"/>
    <property type="match status" value="1"/>
</dbReference>
<proteinExistence type="predicted"/>
<accession>A0AAE6NJW2</accession>
<protein>
    <recommendedName>
        <fullName evidence="3">Tetratricopeptide repeat protein</fullName>
    </recommendedName>
</protein>
<organism evidence="1 2">
    <name type="scientific">Streptomyces platensis</name>
    <dbReference type="NCBI Taxonomy" id="58346"/>
    <lineage>
        <taxon>Bacteria</taxon>
        <taxon>Bacillati</taxon>
        <taxon>Actinomycetota</taxon>
        <taxon>Actinomycetes</taxon>
        <taxon>Kitasatosporales</taxon>
        <taxon>Streptomycetaceae</taxon>
        <taxon>Streptomyces</taxon>
    </lineage>
</organism>
<reference evidence="1 2" key="1">
    <citation type="submission" date="2017-09" db="EMBL/GenBank/DDBJ databases">
        <authorList>
            <person name="Lee N."/>
            <person name="Cho B.-K."/>
        </authorList>
    </citation>
    <scope>NUCLEOTIDE SEQUENCE [LARGE SCALE GENOMIC DNA]</scope>
    <source>
        <strain evidence="1 2">ATCC 23948</strain>
    </source>
</reference>
<gene>
    <name evidence="1" type="ORF">CP981_19840</name>
</gene>
<dbReference type="InterPro" id="IPR011990">
    <property type="entry name" value="TPR-like_helical_dom_sf"/>
</dbReference>
<evidence type="ECO:0000313" key="2">
    <source>
        <dbReference type="Proteomes" id="UP000325458"/>
    </source>
</evidence>
<name>A0AAE6NJW2_STRPT</name>
<dbReference type="KEGG" id="spla:CP981_19840"/>
<dbReference type="Gene3D" id="1.25.40.10">
    <property type="entry name" value="Tetratricopeptide repeat domain"/>
    <property type="match status" value="1"/>
</dbReference>